<evidence type="ECO:0000313" key="2">
    <source>
        <dbReference type="EMBL" id="GAV19926.1"/>
    </source>
</evidence>
<dbReference type="EMBL" id="BDFD01000006">
    <property type="protein sequence ID" value="GAV19926.1"/>
    <property type="molecule type" value="Genomic_DNA"/>
</dbReference>
<keyword evidence="3" id="KW-1185">Reference proteome</keyword>
<feature type="transmembrane region" description="Helical" evidence="1">
    <location>
        <begin position="12"/>
        <end position="41"/>
    </location>
</feature>
<organism evidence="2 3">
    <name type="scientific">Mariprofundus micogutta</name>
    <dbReference type="NCBI Taxonomy" id="1921010"/>
    <lineage>
        <taxon>Bacteria</taxon>
        <taxon>Pseudomonadati</taxon>
        <taxon>Pseudomonadota</taxon>
        <taxon>Candidatius Mariprofundia</taxon>
        <taxon>Mariprofundales</taxon>
        <taxon>Mariprofundaceae</taxon>
        <taxon>Mariprofundus</taxon>
    </lineage>
</organism>
<comment type="caution">
    <text evidence="2">The sequence shown here is derived from an EMBL/GenBank/DDBJ whole genome shotgun (WGS) entry which is preliminary data.</text>
</comment>
<proteinExistence type="predicted"/>
<gene>
    <name evidence="2" type="ORF">MMIC_P0885</name>
</gene>
<keyword evidence="1" id="KW-0812">Transmembrane</keyword>
<sequence length="48" mass="5167">MKTAAVTLLSIIIPFATFYFMIIYGPAALLAGFGLMAILLYDSLTDPP</sequence>
<name>A0A1L8CLZ4_9PROT</name>
<dbReference type="AlphaFoldDB" id="A0A1L8CLZ4"/>
<evidence type="ECO:0000256" key="1">
    <source>
        <dbReference type="SAM" id="Phobius"/>
    </source>
</evidence>
<accession>A0A1L8CLZ4</accession>
<dbReference type="Proteomes" id="UP000231632">
    <property type="component" value="Unassembled WGS sequence"/>
</dbReference>
<protein>
    <submittedName>
        <fullName evidence="2">Uncharacterized protein</fullName>
    </submittedName>
</protein>
<evidence type="ECO:0000313" key="3">
    <source>
        <dbReference type="Proteomes" id="UP000231632"/>
    </source>
</evidence>
<reference evidence="2 3" key="1">
    <citation type="journal article" date="2017" name="Arch. Microbiol.">
        <title>Mariprofundus micogutta sp. nov., a novel iron-oxidizing zetaproteobacterium isolated from a deep-sea hydrothermal field at the Bayonnaise knoll of the Izu-Ogasawara arc, and a description of Mariprofundales ord. nov. and Zetaproteobacteria classis nov.</title>
        <authorList>
            <person name="Makita H."/>
            <person name="Tanaka E."/>
            <person name="Mitsunobu S."/>
            <person name="Miyazaki M."/>
            <person name="Nunoura T."/>
            <person name="Uematsu K."/>
            <person name="Takaki Y."/>
            <person name="Nishi S."/>
            <person name="Shimamura S."/>
            <person name="Takai K."/>
        </authorList>
    </citation>
    <scope>NUCLEOTIDE SEQUENCE [LARGE SCALE GENOMIC DNA]</scope>
    <source>
        <strain evidence="2 3">ET2</strain>
    </source>
</reference>
<keyword evidence="1" id="KW-1133">Transmembrane helix</keyword>
<keyword evidence="1" id="KW-0472">Membrane</keyword>